<dbReference type="AlphaFoldDB" id="A0A8W8LBF5"/>
<feature type="chain" id="PRO_5042431554" description="EGF-like domain-containing protein" evidence="2">
    <location>
        <begin position="21"/>
        <end position="336"/>
    </location>
</feature>
<evidence type="ECO:0000313" key="3">
    <source>
        <dbReference type="EnsemblMetazoa" id="G26807.2:cds"/>
    </source>
</evidence>
<protein>
    <recommendedName>
        <fullName evidence="5">EGF-like domain-containing protein</fullName>
    </recommendedName>
</protein>
<feature type="signal peptide" evidence="2">
    <location>
        <begin position="1"/>
        <end position="20"/>
    </location>
</feature>
<evidence type="ECO:0008006" key="5">
    <source>
        <dbReference type="Google" id="ProtNLM"/>
    </source>
</evidence>
<keyword evidence="1" id="KW-1133">Transmembrane helix</keyword>
<reference evidence="3" key="1">
    <citation type="submission" date="2022-08" db="UniProtKB">
        <authorList>
            <consortium name="EnsemblMetazoa"/>
        </authorList>
    </citation>
    <scope>IDENTIFICATION</scope>
    <source>
        <strain evidence="3">05x7-T-G4-1.051#20</strain>
    </source>
</reference>
<name>A0A8W8LBF5_MAGGI</name>
<dbReference type="EnsemblMetazoa" id="G26807.4">
    <property type="protein sequence ID" value="G26807.4:cds"/>
    <property type="gene ID" value="G26807"/>
</dbReference>
<keyword evidence="4" id="KW-1185">Reference proteome</keyword>
<feature type="transmembrane region" description="Helical" evidence="1">
    <location>
        <begin position="189"/>
        <end position="214"/>
    </location>
</feature>
<keyword evidence="1" id="KW-0812">Transmembrane</keyword>
<evidence type="ECO:0000256" key="2">
    <source>
        <dbReference type="SAM" id="SignalP"/>
    </source>
</evidence>
<organism evidence="3 4">
    <name type="scientific">Magallana gigas</name>
    <name type="common">Pacific oyster</name>
    <name type="synonym">Crassostrea gigas</name>
    <dbReference type="NCBI Taxonomy" id="29159"/>
    <lineage>
        <taxon>Eukaryota</taxon>
        <taxon>Metazoa</taxon>
        <taxon>Spiralia</taxon>
        <taxon>Lophotrochozoa</taxon>
        <taxon>Mollusca</taxon>
        <taxon>Bivalvia</taxon>
        <taxon>Autobranchia</taxon>
        <taxon>Pteriomorphia</taxon>
        <taxon>Ostreida</taxon>
        <taxon>Ostreoidea</taxon>
        <taxon>Ostreidae</taxon>
        <taxon>Magallana</taxon>
    </lineage>
</organism>
<sequence>MKSTCVLMLVSLFQMFKTHTSVSTAESLCDLLQCQHSCPCMIINELSSNGSYIARAKCLCIGSYVGKNCEGKLSISEPKAKTNSVSFNVQISSSMPISDPVQYVPEDITVHYWQNYSQLTCSIFTGKMGKLLTIQNLLPETLYTLCVVNGNVNYCNLHDEQLNSSLSCIEISTPLSDSEEMNNDKEEDWILPVIAVCSVMVILSSVCLCSVANCRKRSKVHLKNRDSKGQQQCLSAELDLFLPQNRMEEYVPNVSNAHERNMNIHSTFPRSVPVVRPPNIPGRPPHKMSQQSMGYSSFTLRNSKSLSLNTVLECSGEECPRDNEIDNLISSNKENT</sequence>
<dbReference type="EnsemblMetazoa" id="G26807.7">
    <property type="protein sequence ID" value="G26807.7:cds"/>
    <property type="gene ID" value="G26807"/>
</dbReference>
<dbReference type="EnsemblMetazoa" id="G26807.5">
    <property type="protein sequence ID" value="G26807.5:cds"/>
    <property type="gene ID" value="G26807"/>
</dbReference>
<dbReference type="EnsemblMetazoa" id="G26807.2">
    <property type="protein sequence ID" value="G26807.2:cds"/>
    <property type="gene ID" value="G26807"/>
</dbReference>
<accession>A0A8W8LBF5</accession>
<dbReference type="Proteomes" id="UP000005408">
    <property type="component" value="Unassembled WGS sequence"/>
</dbReference>
<evidence type="ECO:0000256" key="1">
    <source>
        <dbReference type="SAM" id="Phobius"/>
    </source>
</evidence>
<keyword evidence="2" id="KW-0732">Signal</keyword>
<keyword evidence="1" id="KW-0472">Membrane</keyword>
<proteinExistence type="predicted"/>
<evidence type="ECO:0000313" key="4">
    <source>
        <dbReference type="Proteomes" id="UP000005408"/>
    </source>
</evidence>
<dbReference type="EnsemblMetazoa" id="G26807.1">
    <property type="protein sequence ID" value="G26807.1:cds"/>
    <property type="gene ID" value="G26807"/>
</dbReference>